<protein>
    <submittedName>
        <fullName evidence="4">GNAT family N-acetyltransferase</fullName>
    </submittedName>
</protein>
<dbReference type="PANTHER" id="PTHR43877:SF2">
    <property type="entry name" value="AMINOALKYLPHOSPHONATE N-ACETYLTRANSFERASE-RELATED"/>
    <property type="match status" value="1"/>
</dbReference>
<evidence type="ECO:0000313" key="5">
    <source>
        <dbReference type="Proteomes" id="UP000277007"/>
    </source>
</evidence>
<keyword evidence="1 4" id="KW-0808">Transferase</keyword>
<feature type="domain" description="N-acetyltransferase" evidence="3">
    <location>
        <begin position="6"/>
        <end position="144"/>
    </location>
</feature>
<organism evidence="4 5">
    <name type="scientific">Azospirillum griseum</name>
    <dbReference type="NCBI Taxonomy" id="2496639"/>
    <lineage>
        <taxon>Bacteria</taxon>
        <taxon>Pseudomonadati</taxon>
        <taxon>Pseudomonadota</taxon>
        <taxon>Alphaproteobacteria</taxon>
        <taxon>Rhodospirillales</taxon>
        <taxon>Azospirillaceae</taxon>
        <taxon>Azospirillum</taxon>
    </lineage>
</organism>
<gene>
    <name evidence="4" type="ORF">EJ903_04220</name>
</gene>
<keyword evidence="2" id="KW-0012">Acyltransferase</keyword>
<dbReference type="AlphaFoldDB" id="A0A431VMX0"/>
<dbReference type="OrthoDB" id="9787920at2"/>
<dbReference type="InterPro" id="IPR000182">
    <property type="entry name" value="GNAT_dom"/>
</dbReference>
<keyword evidence="5" id="KW-1185">Reference proteome</keyword>
<dbReference type="GO" id="GO:0016747">
    <property type="term" value="F:acyltransferase activity, transferring groups other than amino-acyl groups"/>
    <property type="evidence" value="ECO:0007669"/>
    <property type="project" value="InterPro"/>
</dbReference>
<name>A0A431VMX0_9PROT</name>
<dbReference type="Proteomes" id="UP000277007">
    <property type="component" value="Unassembled WGS sequence"/>
</dbReference>
<dbReference type="Pfam" id="PF13508">
    <property type="entry name" value="Acetyltransf_7"/>
    <property type="match status" value="1"/>
</dbReference>
<sequence>MTNDQLTLSVAEAIDAQEADRVFVGLKAHNEMASGRAYTRRDLAVMLRDAAGVLRAGLVGYTNWDWLYVDHLWVDDGLRRGGVGRRLLDAAEEEARARGCRWSRLYTYDFQAPGFYPKCGYTEWCRMDGYPEGHAQIWFRKPLV</sequence>
<reference evidence="4 5" key="1">
    <citation type="submission" date="2018-12" db="EMBL/GenBank/DDBJ databases">
        <authorList>
            <person name="Yang Y."/>
        </authorList>
    </citation>
    <scope>NUCLEOTIDE SEQUENCE [LARGE SCALE GENOMIC DNA]</scope>
    <source>
        <strain evidence="4 5">L-25-5w-1</strain>
    </source>
</reference>
<proteinExistence type="predicted"/>
<comment type="caution">
    <text evidence="4">The sequence shown here is derived from an EMBL/GenBank/DDBJ whole genome shotgun (WGS) entry which is preliminary data.</text>
</comment>
<dbReference type="InterPro" id="IPR016181">
    <property type="entry name" value="Acyl_CoA_acyltransferase"/>
</dbReference>
<evidence type="ECO:0000259" key="3">
    <source>
        <dbReference type="PROSITE" id="PS51186"/>
    </source>
</evidence>
<dbReference type="EMBL" id="RXMA01000002">
    <property type="protein sequence ID" value="RTR23731.1"/>
    <property type="molecule type" value="Genomic_DNA"/>
</dbReference>
<evidence type="ECO:0000256" key="2">
    <source>
        <dbReference type="ARBA" id="ARBA00023315"/>
    </source>
</evidence>
<evidence type="ECO:0000313" key="4">
    <source>
        <dbReference type="EMBL" id="RTR23731.1"/>
    </source>
</evidence>
<dbReference type="PROSITE" id="PS51186">
    <property type="entry name" value="GNAT"/>
    <property type="match status" value="1"/>
</dbReference>
<dbReference type="PANTHER" id="PTHR43877">
    <property type="entry name" value="AMINOALKYLPHOSPHONATE N-ACETYLTRANSFERASE-RELATED-RELATED"/>
    <property type="match status" value="1"/>
</dbReference>
<dbReference type="Gene3D" id="3.40.630.30">
    <property type="match status" value="1"/>
</dbReference>
<dbReference type="RefSeq" id="WP_126612407.1">
    <property type="nucleotide sequence ID" value="NZ_JBHUCY010000010.1"/>
</dbReference>
<evidence type="ECO:0000256" key="1">
    <source>
        <dbReference type="ARBA" id="ARBA00022679"/>
    </source>
</evidence>
<accession>A0A431VMX0</accession>
<dbReference type="SUPFAM" id="SSF55729">
    <property type="entry name" value="Acyl-CoA N-acyltransferases (Nat)"/>
    <property type="match status" value="1"/>
</dbReference>
<dbReference type="InterPro" id="IPR050832">
    <property type="entry name" value="Bact_Acetyltransf"/>
</dbReference>